<comment type="caution">
    <text evidence="1">The sequence shown here is derived from an EMBL/GenBank/DDBJ whole genome shotgun (WGS) entry which is preliminary data.</text>
</comment>
<feature type="non-terminal residue" evidence="1">
    <location>
        <position position="1"/>
    </location>
</feature>
<dbReference type="Proteomes" id="UP001186974">
    <property type="component" value="Unassembled WGS sequence"/>
</dbReference>
<dbReference type="EMBL" id="JAWDJW010005316">
    <property type="protein sequence ID" value="KAK3068344.1"/>
    <property type="molecule type" value="Genomic_DNA"/>
</dbReference>
<reference evidence="1" key="1">
    <citation type="submission" date="2024-09" db="EMBL/GenBank/DDBJ databases">
        <title>Black Yeasts Isolated from many extreme environments.</title>
        <authorList>
            <person name="Coleine C."/>
            <person name="Stajich J.E."/>
            <person name="Selbmann L."/>
        </authorList>
    </citation>
    <scope>NUCLEOTIDE SEQUENCE</scope>
    <source>
        <strain evidence="1">CCFEE 5737</strain>
    </source>
</reference>
<gene>
    <name evidence="1" type="ORF">LTS18_000700</name>
</gene>
<evidence type="ECO:0000313" key="1">
    <source>
        <dbReference type="EMBL" id="KAK3068344.1"/>
    </source>
</evidence>
<name>A0ACC3DFS9_9PEZI</name>
<keyword evidence="2" id="KW-1185">Reference proteome</keyword>
<sequence>WFEKWRKVLKVNVIEKYQGMLTEEDVLRAEREGEAFRLGNENAHAAVGFFSAGMRAYGEVNRQLGWPGDC</sequence>
<proteinExistence type="predicted"/>
<evidence type="ECO:0000313" key="2">
    <source>
        <dbReference type="Proteomes" id="UP001186974"/>
    </source>
</evidence>
<accession>A0ACC3DFS9</accession>
<protein>
    <submittedName>
        <fullName evidence="1">Uncharacterized protein</fullName>
    </submittedName>
</protein>
<organism evidence="1 2">
    <name type="scientific">Coniosporium uncinatum</name>
    <dbReference type="NCBI Taxonomy" id="93489"/>
    <lineage>
        <taxon>Eukaryota</taxon>
        <taxon>Fungi</taxon>
        <taxon>Dikarya</taxon>
        <taxon>Ascomycota</taxon>
        <taxon>Pezizomycotina</taxon>
        <taxon>Dothideomycetes</taxon>
        <taxon>Dothideomycetes incertae sedis</taxon>
        <taxon>Coniosporium</taxon>
    </lineage>
</organism>